<gene>
    <name evidence="1" type="ORF">RchiOBHm_Chr4g0431841</name>
</gene>
<reference evidence="1 2" key="1">
    <citation type="journal article" date="2018" name="Nat. Genet.">
        <title>The Rosa genome provides new insights in the design of modern roses.</title>
        <authorList>
            <person name="Bendahmane M."/>
        </authorList>
    </citation>
    <scope>NUCLEOTIDE SEQUENCE [LARGE SCALE GENOMIC DNA]</scope>
    <source>
        <strain evidence="2">cv. Old Blush</strain>
    </source>
</reference>
<name>A0A2P6R0W7_ROSCH</name>
<dbReference type="Proteomes" id="UP000238479">
    <property type="component" value="Chromosome 4"/>
</dbReference>
<organism evidence="1 2">
    <name type="scientific">Rosa chinensis</name>
    <name type="common">China rose</name>
    <dbReference type="NCBI Taxonomy" id="74649"/>
    <lineage>
        <taxon>Eukaryota</taxon>
        <taxon>Viridiplantae</taxon>
        <taxon>Streptophyta</taxon>
        <taxon>Embryophyta</taxon>
        <taxon>Tracheophyta</taxon>
        <taxon>Spermatophyta</taxon>
        <taxon>Magnoliopsida</taxon>
        <taxon>eudicotyledons</taxon>
        <taxon>Gunneridae</taxon>
        <taxon>Pentapetalae</taxon>
        <taxon>rosids</taxon>
        <taxon>fabids</taxon>
        <taxon>Rosales</taxon>
        <taxon>Rosaceae</taxon>
        <taxon>Rosoideae</taxon>
        <taxon>Rosoideae incertae sedis</taxon>
        <taxon>Rosa</taxon>
    </lineage>
</organism>
<proteinExistence type="predicted"/>
<keyword evidence="2" id="KW-1185">Reference proteome</keyword>
<protein>
    <submittedName>
        <fullName evidence="1">Uncharacterized protein</fullName>
    </submittedName>
</protein>
<evidence type="ECO:0000313" key="1">
    <source>
        <dbReference type="EMBL" id="PRQ40048.1"/>
    </source>
</evidence>
<accession>A0A2P6R0W7</accession>
<sequence>MMNRIRKSRCINQIHYAAYILLVCLRNCCLTYVEITNLHLLLFF</sequence>
<dbReference type="EMBL" id="PDCK01000042">
    <property type="protein sequence ID" value="PRQ40048.1"/>
    <property type="molecule type" value="Genomic_DNA"/>
</dbReference>
<evidence type="ECO:0000313" key="2">
    <source>
        <dbReference type="Proteomes" id="UP000238479"/>
    </source>
</evidence>
<dbReference type="Gramene" id="PRQ40048">
    <property type="protein sequence ID" value="PRQ40048"/>
    <property type="gene ID" value="RchiOBHm_Chr4g0431841"/>
</dbReference>
<comment type="caution">
    <text evidence="1">The sequence shown here is derived from an EMBL/GenBank/DDBJ whole genome shotgun (WGS) entry which is preliminary data.</text>
</comment>
<dbReference type="AlphaFoldDB" id="A0A2P6R0W7"/>